<protein>
    <recommendedName>
        <fullName evidence="4">RRM domain-containing protein</fullName>
    </recommendedName>
</protein>
<comment type="caution">
    <text evidence="2">The sequence shown here is derived from an EMBL/GenBank/DDBJ whole genome shotgun (WGS) entry which is preliminary data.</text>
</comment>
<gene>
    <name evidence="2" type="ORF">BGZ70_010236</name>
</gene>
<feature type="region of interest" description="Disordered" evidence="1">
    <location>
        <begin position="366"/>
        <end position="385"/>
    </location>
</feature>
<name>A0A9P6LZM8_MORAP</name>
<dbReference type="Proteomes" id="UP000738359">
    <property type="component" value="Unassembled WGS sequence"/>
</dbReference>
<evidence type="ECO:0000313" key="3">
    <source>
        <dbReference type="Proteomes" id="UP000738359"/>
    </source>
</evidence>
<dbReference type="EMBL" id="JAAAHY010000903">
    <property type="protein sequence ID" value="KAF9955451.1"/>
    <property type="molecule type" value="Genomic_DNA"/>
</dbReference>
<evidence type="ECO:0000256" key="1">
    <source>
        <dbReference type="SAM" id="MobiDB-lite"/>
    </source>
</evidence>
<dbReference type="OrthoDB" id="2435970at2759"/>
<accession>A0A9P6LZM8</accession>
<dbReference type="AlphaFoldDB" id="A0A9P6LZM8"/>
<keyword evidence="3" id="KW-1185">Reference proteome</keyword>
<organism evidence="2 3">
    <name type="scientific">Mortierella alpina</name>
    <name type="common">Oleaginous fungus</name>
    <name type="synonym">Mortierella renispora</name>
    <dbReference type="NCBI Taxonomy" id="64518"/>
    <lineage>
        <taxon>Eukaryota</taxon>
        <taxon>Fungi</taxon>
        <taxon>Fungi incertae sedis</taxon>
        <taxon>Mucoromycota</taxon>
        <taxon>Mortierellomycotina</taxon>
        <taxon>Mortierellomycetes</taxon>
        <taxon>Mortierellales</taxon>
        <taxon>Mortierellaceae</taxon>
        <taxon>Mortierella</taxon>
    </lineage>
</organism>
<evidence type="ECO:0000313" key="2">
    <source>
        <dbReference type="EMBL" id="KAF9955451.1"/>
    </source>
</evidence>
<evidence type="ECO:0008006" key="4">
    <source>
        <dbReference type="Google" id="ProtNLM"/>
    </source>
</evidence>
<proteinExistence type="predicted"/>
<sequence length="466" mass="51338">MVRKKNGADIVSGSVVPFNDVNINTEVSSSSTPHQLTTPESIETFKVPKRLQHRAMIEACAMPKCSLVKLGDAIQRHLRTLATVVGSPEIILLPKDNDSGPVEPYVVFEVLTNRQLTAISRSGVIINMGLESTPTTFLYRTYTLQHQQQHESRRVSLKAMAFITTADDVKVSMAAWGKVAHVKLGYNAQKSMRTATVIFEDPAAVAAMITAKITCLAVGRSGDVACVAQMGAVVVSIDFSLTKKLTQLPPYFKPTDVVKIFESIPTLNGAFPCQGITMPMDVRTKRRQPHAFIYFETVEQWQRARHLVFVLDKYKTAWADVRTNLYRVCSSPAHKQVIPQHDKLEHIHKVSTLNMHPNTRPATAITSTAQVSTASPQSPKAYTSSSTNQSVVYSASLKGKEKTVVPCLPQSSSCKMPFLDTPHTTAARLKRERLPRAQGLLGSRRIGWQSAENCSAVLQILNTSTK</sequence>
<reference evidence="2" key="1">
    <citation type="journal article" date="2020" name="Fungal Divers.">
        <title>Resolving the Mortierellaceae phylogeny through synthesis of multi-gene phylogenetics and phylogenomics.</title>
        <authorList>
            <person name="Vandepol N."/>
            <person name="Liber J."/>
            <person name="Desiro A."/>
            <person name="Na H."/>
            <person name="Kennedy M."/>
            <person name="Barry K."/>
            <person name="Grigoriev I.V."/>
            <person name="Miller A.N."/>
            <person name="O'Donnell K."/>
            <person name="Stajich J.E."/>
            <person name="Bonito G."/>
        </authorList>
    </citation>
    <scope>NUCLEOTIDE SEQUENCE</scope>
    <source>
        <strain evidence="2">CK1249</strain>
    </source>
</reference>